<dbReference type="Proteomes" id="UP000886724">
    <property type="component" value="Unassembled WGS sequence"/>
</dbReference>
<evidence type="ECO:0000313" key="2">
    <source>
        <dbReference type="EMBL" id="HIX81409.1"/>
    </source>
</evidence>
<accession>A0A9D1XL92</accession>
<dbReference type="PANTHER" id="PTHR40076">
    <property type="entry name" value="MEMBRANE PROTEIN-RELATED"/>
    <property type="match status" value="1"/>
</dbReference>
<evidence type="ECO:0000256" key="1">
    <source>
        <dbReference type="SAM" id="Phobius"/>
    </source>
</evidence>
<feature type="transmembrane region" description="Helical" evidence="1">
    <location>
        <begin position="45"/>
        <end position="61"/>
    </location>
</feature>
<dbReference type="Pfam" id="PF06161">
    <property type="entry name" value="DUF975"/>
    <property type="match status" value="1"/>
</dbReference>
<dbReference type="PANTHER" id="PTHR40076:SF1">
    <property type="entry name" value="MEMBRANE PROTEIN"/>
    <property type="match status" value="1"/>
</dbReference>
<feature type="transmembrane region" description="Helical" evidence="1">
    <location>
        <begin position="166"/>
        <end position="192"/>
    </location>
</feature>
<name>A0A9D1XL92_9FIRM</name>
<gene>
    <name evidence="2" type="ORF">H9980_05470</name>
</gene>
<organism evidence="2 3">
    <name type="scientific">Candidatus Erysipelatoclostridium merdavium</name>
    <dbReference type="NCBI Taxonomy" id="2838566"/>
    <lineage>
        <taxon>Bacteria</taxon>
        <taxon>Bacillati</taxon>
        <taxon>Bacillota</taxon>
        <taxon>Erysipelotrichia</taxon>
        <taxon>Erysipelotrichales</taxon>
        <taxon>Erysipelotrichales incertae sedis</taxon>
    </lineage>
</organism>
<evidence type="ECO:0000313" key="3">
    <source>
        <dbReference type="Proteomes" id="UP000886724"/>
    </source>
</evidence>
<proteinExistence type="predicted"/>
<dbReference type="AlphaFoldDB" id="A0A9D1XL92"/>
<keyword evidence="1" id="KW-0812">Transmembrane</keyword>
<feature type="transmembrane region" description="Helical" evidence="1">
    <location>
        <begin position="104"/>
        <end position="125"/>
    </location>
</feature>
<dbReference type="InterPro" id="IPR010380">
    <property type="entry name" value="DUF975"/>
</dbReference>
<feature type="transmembrane region" description="Helical" evidence="1">
    <location>
        <begin position="21"/>
        <end position="39"/>
    </location>
</feature>
<sequence length="283" mass="31931">MNVRDIKTKARSMIATNRSSIVMIFLFIGIMMVAINYLIELIGSSIPFLITILGFLVLPFSHGKVVTALKTVNERSDELSIEQDGLVGIKRYKDLFFTYFIKELLLLFLLMLVLLIIALVSKLIIGDAVFNSIISFIMQSGFETTDISTILNDPKMVTVIENIGNIFFWGSIVLIVVLIMYSLYFALTPYLLEKYNIKGAKAMSESARLMKGHKSTLVVLYLSYIGWYFLAVLIMTVVTMIIPVPIIVDVLTTIVGVYLFTAELEVCKAVFFEEIDLEDKNQI</sequence>
<feature type="transmembrane region" description="Helical" evidence="1">
    <location>
        <begin position="213"/>
        <end position="234"/>
    </location>
</feature>
<keyword evidence="1" id="KW-1133">Transmembrane helix</keyword>
<keyword evidence="1" id="KW-0472">Membrane</keyword>
<feature type="transmembrane region" description="Helical" evidence="1">
    <location>
        <begin position="240"/>
        <end position="260"/>
    </location>
</feature>
<protein>
    <submittedName>
        <fullName evidence="2">DUF975 family protein</fullName>
    </submittedName>
</protein>
<reference evidence="2" key="1">
    <citation type="journal article" date="2021" name="PeerJ">
        <title>Extensive microbial diversity within the chicken gut microbiome revealed by metagenomics and culture.</title>
        <authorList>
            <person name="Gilroy R."/>
            <person name="Ravi A."/>
            <person name="Getino M."/>
            <person name="Pursley I."/>
            <person name="Horton D.L."/>
            <person name="Alikhan N.F."/>
            <person name="Baker D."/>
            <person name="Gharbi K."/>
            <person name="Hall N."/>
            <person name="Watson M."/>
            <person name="Adriaenssens E.M."/>
            <person name="Foster-Nyarko E."/>
            <person name="Jarju S."/>
            <person name="Secka A."/>
            <person name="Antonio M."/>
            <person name="Oren A."/>
            <person name="Chaudhuri R.R."/>
            <person name="La Ragione R."/>
            <person name="Hildebrand F."/>
            <person name="Pallen M.J."/>
        </authorList>
    </citation>
    <scope>NUCLEOTIDE SEQUENCE</scope>
    <source>
        <strain evidence="2">ChiGjej1B1-14440</strain>
    </source>
</reference>
<reference evidence="2" key="2">
    <citation type="submission" date="2021-04" db="EMBL/GenBank/DDBJ databases">
        <authorList>
            <person name="Gilroy R."/>
        </authorList>
    </citation>
    <scope>NUCLEOTIDE SEQUENCE</scope>
    <source>
        <strain evidence="2">ChiGjej1B1-14440</strain>
    </source>
</reference>
<dbReference type="EMBL" id="DXET01000122">
    <property type="protein sequence ID" value="HIX81409.1"/>
    <property type="molecule type" value="Genomic_DNA"/>
</dbReference>
<comment type="caution">
    <text evidence="2">The sequence shown here is derived from an EMBL/GenBank/DDBJ whole genome shotgun (WGS) entry which is preliminary data.</text>
</comment>